<dbReference type="InterPro" id="IPR011034">
    <property type="entry name" value="Formyl_transferase-like_C_sf"/>
</dbReference>
<comment type="caution">
    <text evidence="6">The sequence shown here is derived from an EMBL/GenBank/DDBJ whole genome shotgun (WGS) entry which is preliminary data.</text>
</comment>
<dbReference type="GO" id="GO:0004479">
    <property type="term" value="F:methionyl-tRNA formyltransferase activity"/>
    <property type="evidence" value="ECO:0007669"/>
    <property type="project" value="UniProtKB-EC"/>
</dbReference>
<sequence>SAREVHALVRASNPRYGGAVAFLRGVPLHILQVSLVEQTTQHTLQPGEIAVTSSEEGTVVCSQDGNLLRLDAVQTPEGLFTGNKLPTIFGIQVGEVLSIPERFQETLQKNEIKKKSHHSN</sequence>
<reference evidence="6" key="1">
    <citation type="submission" date="2019-11" db="EMBL/GenBank/DDBJ databases">
        <title>Genomic insights into an expanded diversity of filamentous marine cyanobacteria reveals the extraordinary biosynthetic potential of Moorea and Okeania.</title>
        <authorList>
            <person name="Ferreira Leao T."/>
            <person name="Wang M."/>
            <person name="Moss N."/>
            <person name="Da Silva R."/>
            <person name="Sanders J."/>
            <person name="Nurk S."/>
            <person name="Gurevich A."/>
            <person name="Humphrey G."/>
            <person name="Reher R."/>
            <person name="Zhu Q."/>
            <person name="Belda-Ferre P."/>
            <person name="Glukhov E."/>
            <person name="Rex R."/>
            <person name="Dorrestein P.C."/>
            <person name="Knight R."/>
            <person name="Pevzner P."/>
            <person name="Gerwick W.H."/>
            <person name="Gerwick L."/>
        </authorList>
    </citation>
    <scope>NUCLEOTIDE SEQUENCE</scope>
    <source>
        <strain evidence="6">SIO1C4</strain>
    </source>
</reference>
<organism evidence="6">
    <name type="scientific">Symploca sp. SIO1C4</name>
    <dbReference type="NCBI Taxonomy" id="2607765"/>
    <lineage>
        <taxon>Bacteria</taxon>
        <taxon>Bacillati</taxon>
        <taxon>Cyanobacteriota</taxon>
        <taxon>Cyanophyceae</taxon>
        <taxon>Coleofasciculales</taxon>
        <taxon>Coleofasciculaceae</taxon>
        <taxon>Symploca</taxon>
    </lineage>
</organism>
<dbReference type="Gene3D" id="3.10.25.10">
    <property type="entry name" value="Formyl transferase, C-terminal domain"/>
    <property type="match status" value="1"/>
</dbReference>
<dbReference type="EC" id="2.1.2.9" evidence="2"/>
<feature type="non-terminal residue" evidence="6">
    <location>
        <position position="1"/>
    </location>
</feature>
<evidence type="ECO:0000256" key="1">
    <source>
        <dbReference type="ARBA" id="ARBA00002606"/>
    </source>
</evidence>
<name>A0A6B3NFW9_9CYAN</name>
<dbReference type="InterPro" id="IPR005793">
    <property type="entry name" value="Formyl_trans_C"/>
</dbReference>
<dbReference type="InterPro" id="IPR037022">
    <property type="entry name" value="Formyl_trans_C_sf"/>
</dbReference>
<comment type="function">
    <text evidence="1">Attaches a formyl group to the free amino group of methionyl-tRNA(fMet). The formyl group appears to play a dual role in the initiator identity of N-formylmethionyl-tRNA by promoting its recognition by IF2 and preventing the misappropriation of this tRNA by the elongation apparatus.</text>
</comment>
<comment type="catalytic activity">
    <reaction evidence="4">
        <text>L-methionyl-tRNA(fMet) + (6R)-10-formyltetrahydrofolate = N-formyl-L-methionyl-tRNA(fMet) + (6S)-5,6,7,8-tetrahydrofolate + H(+)</text>
        <dbReference type="Rhea" id="RHEA:24380"/>
        <dbReference type="Rhea" id="RHEA-COMP:9952"/>
        <dbReference type="Rhea" id="RHEA-COMP:9953"/>
        <dbReference type="ChEBI" id="CHEBI:15378"/>
        <dbReference type="ChEBI" id="CHEBI:57453"/>
        <dbReference type="ChEBI" id="CHEBI:78530"/>
        <dbReference type="ChEBI" id="CHEBI:78844"/>
        <dbReference type="ChEBI" id="CHEBI:195366"/>
        <dbReference type="EC" id="2.1.2.9"/>
    </reaction>
</comment>
<dbReference type="SUPFAM" id="SSF50486">
    <property type="entry name" value="FMT C-terminal domain-like"/>
    <property type="match status" value="1"/>
</dbReference>
<dbReference type="AlphaFoldDB" id="A0A6B3NFW9"/>
<proteinExistence type="predicted"/>
<evidence type="ECO:0000256" key="4">
    <source>
        <dbReference type="ARBA" id="ARBA00048558"/>
    </source>
</evidence>
<protein>
    <recommendedName>
        <fullName evidence="3">Methionyl-tRNA formyltransferase</fullName>
        <ecNumber evidence="2">2.1.2.9</ecNumber>
    </recommendedName>
</protein>
<dbReference type="EMBL" id="JAAHFQ010000273">
    <property type="protein sequence ID" value="NER28884.1"/>
    <property type="molecule type" value="Genomic_DNA"/>
</dbReference>
<gene>
    <name evidence="6" type="ORF">F6J89_14910</name>
</gene>
<evidence type="ECO:0000313" key="6">
    <source>
        <dbReference type="EMBL" id="NER28884.1"/>
    </source>
</evidence>
<evidence type="ECO:0000256" key="2">
    <source>
        <dbReference type="ARBA" id="ARBA00012261"/>
    </source>
</evidence>
<evidence type="ECO:0000259" key="5">
    <source>
        <dbReference type="Pfam" id="PF02911"/>
    </source>
</evidence>
<evidence type="ECO:0000256" key="3">
    <source>
        <dbReference type="ARBA" id="ARBA00016014"/>
    </source>
</evidence>
<dbReference type="Pfam" id="PF02911">
    <property type="entry name" value="Formyl_trans_C"/>
    <property type="match status" value="1"/>
</dbReference>
<feature type="domain" description="Formyl transferase C-terminal" evidence="5">
    <location>
        <begin position="1"/>
        <end position="76"/>
    </location>
</feature>
<accession>A0A6B3NFW9</accession>